<reference evidence="4 5" key="1">
    <citation type="submission" date="2017-02" db="EMBL/GenBank/DDBJ databases">
        <title>The new phylogeny of genus Mycobacterium.</title>
        <authorList>
            <person name="Tortoli E."/>
            <person name="Trovato A."/>
            <person name="Cirillo D.M."/>
        </authorList>
    </citation>
    <scope>NUCLEOTIDE SEQUENCE [LARGE SCALE GENOMIC DNA]</scope>
    <source>
        <strain evidence="4 5">DSM 45230</strain>
    </source>
</reference>
<reference evidence="3" key="3">
    <citation type="journal article" date="2022" name="BMC Genomics">
        <title>Comparative genome analysis of mycobacteria focusing on tRNA and non-coding RNA.</title>
        <authorList>
            <person name="Behra P.R.K."/>
            <person name="Pettersson B.M.F."/>
            <person name="Ramesh M."/>
            <person name="Das S."/>
            <person name="Dasgupta S."/>
            <person name="Kirsebom L.A."/>
        </authorList>
    </citation>
    <scope>NUCLEOTIDE SEQUENCE</scope>
    <source>
        <strain evidence="3">CCUG 55640</strain>
    </source>
</reference>
<evidence type="ECO:0000313" key="5">
    <source>
        <dbReference type="Proteomes" id="UP000192319"/>
    </source>
</evidence>
<dbReference type="Proteomes" id="UP000192319">
    <property type="component" value="Unassembled WGS sequence"/>
</dbReference>
<feature type="signal peptide" evidence="2">
    <location>
        <begin position="1"/>
        <end position="19"/>
    </location>
</feature>
<dbReference type="EMBL" id="JACKVH010000017">
    <property type="protein sequence ID" value="MCV7381207.1"/>
    <property type="molecule type" value="Genomic_DNA"/>
</dbReference>
<feature type="compositionally biased region" description="Low complexity" evidence="1">
    <location>
        <begin position="18"/>
        <end position="43"/>
    </location>
</feature>
<evidence type="ECO:0000313" key="3">
    <source>
        <dbReference type="EMBL" id="MCV7381207.1"/>
    </source>
</evidence>
<dbReference type="AlphaFoldDB" id="A0AA42C0X7"/>
<evidence type="ECO:0000313" key="6">
    <source>
        <dbReference type="Proteomes" id="UP001141650"/>
    </source>
</evidence>
<keyword evidence="5" id="KW-1185">Reference proteome</keyword>
<protein>
    <recommendedName>
        <fullName evidence="7">LppI</fullName>
    </recommendedName>
</protein>
<feature type="chain" id="PRO_5041305242" description="LppI" evidence="2">
    <location>
        <begin position="20"/>
        <end position="230"/>
    </location>
</feature>
<feature type="region of interest" description="Disordered" evidence="1">
    <location>
        <begin position="18"/>
        <end position="58"/>
    </location>
</feature>
<accession>A0AA42C0X7</accession>
<evidence type="ECO:0008006" key="7">
    <source>
        <dbReference type="Google" id="ProtNLM"/>
    </source>
</evidence>
<name>A0AA42C0X7_9MYCO</name>
<dbReference type="PROSITE" id="PS51257">
    <property type="entry name" value="PROKAR_LIPOPROTEIN"/>
    <property type="match status" value="1"/>
</dbReference>
<gene>
    <name evidence="4" type="ORF">BST11_10505</name>
    <name evidence="3" type="ORF">H7K38_21500</name>
</gene>
<sequence>MRIAALLATTLLLAGCSHPGNSGQPQTTTPTSAGASPSAPGTTGPSGGKPPAPSAAPAAGAAVSDVIAWIEAGHPADPGRYHSATRDGASTPLGADIALAAASGAVSCMTDSQHTGGALACLVNLTNPPPRPETAYGDWKAGWVDFDGTSLQVGSARADPGPFINGNGPELADGDSLSFGDYRCRADQAGLFCVNYAHQSAVRYAAAGIQPFGCLKPVPPPDGVGAAFRC</sequence>
<evidence type="ECO:0000313" key="4">
    <source>
        <dbReference type="EMBL" id="OQZ91033.1"/>
    </source>
</evidence>
<evidence type="ECO:0000256" key="2">
    <source>
        <dbReference type="SAM" id="SignalP"/>
    </source>
</evidence>
<keyword evidence="2" id="KW-0732">Signal</keyword>
<dbReference type="EMBL" id="MVHD01000013">
    <property type="protein sequence ID" value="OQZ91033.1"/>
    <property type="molecule type" value="Genomic_DNA"/>
</dbReference>
<dbReference type="RefSeq" id="WP_083137911.1">
    <property type="nucleotide sequence ID" value="NZ_JACKVH010000017.1"/>
</dbReference>
<proteinExistence type="predicted"/>
<dbReference type="Proteomes" id="UP001141650">
    <property type="component" value="Unassembled WGS sequence"/>
</dbReference>
<evidence type="ECO:0000256" key="1">
    <source>
        <dbReference type="SAM" id="MobiDB-lite"/>
    </source>
</evidence>
<organism evidence="3 6">
    <name type="scientific">Mycobacterium alsense</name>
    <dbReference type="NCBI Taxonomy" id="324058"/>
    <lineage>
        <taxon>Bacteria</taxon>
        <taxon>Bacillati</taxon>
        <taxon>Actinomycetota</taxon>
        <taxon>Actinomycetes</taxon>
        <taxon>Mycobacteriales</taxon>
        <taxon>Mycobacteriaceae</taxon>
        <taxon>Mycobacterium</taxon>
    </lineage>
</organism>
<comment type="caution">
    <text evidence="3">The sequence shown here is derived from an EMBL/GenBank/DDBJ whole genome shotgun (WGS) entry which is preliminary data.</text>
</comment>
<reference evidence="3" key="2">
    <citation type="submission" date="2020-07" db="EMBL/GenBank/DDBJ databases">
        <authorList>
            <person name="Pettersson B.M.F."/>
            <person name="Behra P.R.K."/>
            <person name="Ramesh M."/>
            <person name="Das S."/>
            <person name="Dasgupta S."/>
            <person name="Kirsebom L.A."/>
        </authorList>
    </citation>
    <scope>NUCLEOTIDE SEQUENCE</scope>
    <source>
        <strain evidence="3">CCUG 55640</strain>
    </source>
</reference>